<accession>A0A1I8JA96</accession>
<dbReference type="Proteomes" id="UP000095280">
    <property type="component" value="Unplaced"/>
</dbReference>
<feature type="region of interest" description="Disordered" evidence="1">
    <location>
        <begin position="1"/>
        <end position="32"/>
    </location>
</feature>
<feature type="compositionally biased region" description="Low complexity" evidence="1">
    <location>
        <begin position="80"/>
        <end position="91"/>
    </location>
</feature>
<reference evidence="3 4" key="1">
    <citation type="submission" date="2016-11" db="UniProtKB">
        <authorList>
            <consortium name="WormBaseParasite"/>
        </authorList>
    </citation>
    <scope>IDENTIFICATION</scope>
</reference>
<feature type="compositionally biased region" description="Polar residues" evidence="1">
    <location>
        <begin position="107"/>
        <end position="122"/>
    </location>
</feature>
<evidence type="ECO:0000313" key="3">
    <source>
        <dbReference type="WBParaSite" id="maker-uti_cns_0001365-snap-gene-0.4-mRNA-1"/>
    </source>
</evidence>
<protein>
    <submittedName>
        <fullName evidence="3 4">Pre-mRNA-splicing factor SYF2</fullName>
    </submittedName>
</protein>
<dbReference type="WBParaSite" id="maker-uti_cns_0046643-snap-gene-0.16-mRNA-1">
    <property type="protein sequence ID" value="maker-uti_cns_0046643-snap-gene-0.16-mRNA-1"/>
    <property type="gene ID" value="maker-uti_cns_0046643-snap-gene-0.16"/>
</dbReference>
<sequence length="163" mass="17828">FVREMHWRLKSRSSAISDRPEQPGKQRKKATLADLVTLQQARLKSREDQTAQLSGEASSAKVALLRGKNLALAELSFMHQTTSVTSTQSPSDESPDSSLKAHKEAASSLTKPLSGQQASQVGETRRVARGGNQNSSLNDNDFLDAGFNLDAELNQFRRFGLSN</sequence>
<feature type="region of interest" description="Disordered" evidence="1">
    <location>
        <begin position="80"/>
        <end position="139"/>
    </location>
</feature>
<dbReference type="WBParaSite" id="maker-uti_cns_0001365-snap-gene-0.4-mRNA-1">
    <property type="protein sequence ID" value="maker-uti_cns_0001365-snap-gene-0.4-mRNA-1"/>
    <property type="gene ID" value="maker-uti_cns_0001365-snap-gene-0.4"/>
</dbReference>
<organism evidence="2 4">
    <name type="scientific">Macrostomum lignano</name>
    <dbReference type="NCBI Taxonomy" id="282301"/>
    <lineage>
        <taxon>Eukaryota</taxon>
        <taxon>Metazoa</taxon>
        <taxon>Spiralia</taxon>
        <taxon>Lophotrochozoa</taxon>
        <taxon>Platyhelminthes</taxon>
        <taxon>Rhabditophora</taxon>
        <taxon>Macrostomorpha</taxon>
        <taxon>Macrostomida</taxon>
        <taxon>Macrostomidae</taxon>
        <taxon>Macrostomum</taxon>
    </lineage>
</organism>
<dbReference type="WBParaSite" id="maker-uti_cns_0046642-snap-gene-0.5-mRNA-1">
    <property type="protein sequence ID" value="maker-uti_cns_0046642-snap-gene-0.5-mRNA-1"/>
    <property type="gene ID" value="maker-uti_cns_0046642-snap-gene-0.5"/>
</dbReference>
<name>A0A1I8JA96_9PLAT</name>
<evidence type="ECO:0000313" key="2">
    <source>
        <dbReference type="Proteomes" id="UP000095280"/>
    </source>
</evidence>
<proteinExistence type="predicted"/>
<keyword evidence="2" id="KW-1185">Reference proteome</keyword>
<dbReference type="AlphaFoldDB" id="A0A1I8JA96"/>
<evidence type="ECO:0000256" key="1">
    <source>
        <dbReference type="SAM" id="MobiDB-lite"/>
    </source>
</evidence>
<evidence type="ECO:0000313" key="4">
    <source>
        <dbReference type="WBParaSite" id="maker-uti_cns_0046642-snap-gene-0.5-mRNA-1"/>
    </source>
</evidence>